<accession>A0ABU8K8X7</accession>
<proteinExistence type="predicted"/>
<protein>
    <submittedName>
        <fullName evidence="1">Uncharacterized protein</fullName>
    </submittedName>
</protein>
<sequence length="168" mass="18628">MQLTTNASTKHTNQTEAGELISIRLGGDPYIGIVLANENNRVILGIVSGFKADLYAFHLQLNGGGKCISFGKDWLLEPNFGPHTWVGNREFSETPGVVHITSDGAMITFAPRRDDWQHSVLSFDLRKSAIDQYDYNSAAPVLAWSIWENAASHDRKRAEPLATFLLKV</sequence>
<dbReference type="Proteomes" id="UP001366503">
    <property type="component" value="Unassembled WGS sequence"/>
</dbReference>
<dbReference type="RefSeq" id="WP_337092403.1">
    <property type="nucleotide sequence ID" value="NZ_JAPYKO010000003.1"/>
</dbReference>
<keyword evidence="2" id="KW-1185">Reference proteome</keyword>
<name>A0ABU8K8X7_9HYPH</name>
<evidence type="ECO:0000313" key="2">
    <source>
        <dbReference type="Proteomes" id="UP001366503"/>
    </source>
</evidence>
<comment type="caution">
    <text evidence="1">The sequence shown here is derived from an EMBL/GenBank/DDBJ whole genome shotgun (WGS) entry which is preliminary data.</text>
</comment>
<gene>
    <name evidence="1" type="ORF">O7A05_07920</name>
</gene>
<dbReference type="EMBL" id="JAPYKO010000003">
    <property type="protein sequence ID" value="MEI9402087.1"/>
    <property type="molecule type" value="Genomic_DNA"/>
</dbReference>
<evidence type="ECO:0000313" key="1">
    <source>
        <dbReference type="EMBL" id="MEI9402087.1"/>
    </source>
</evidence>
<reference evidence="1 2" key="1">
    <citation type="submission" date="2022-12" db="EMBL/GenBank/DDBJ databases">
        <authorList>
            <person name="Muema E."/>
        </authorList>
    </citation>
    <scope>NUCLEOTIDE SEQUENCE [LARGE SCALE GENOMIC DNA]</scope>
    <source>
        <strain evidence="2">1330</strain>
    </source>
</reference>
<organism evidence="1 2">
    <name type="scientific">Mesorhizobium argentiipisi</name>
    <dbReference type="NCBI Taxonomy" id="3015175"/>
    <lineage>
        <taxon>Bacteria</taxon>
        <taxon>Pseudomonadati</taxon>
        <taxon>Pseudomonadota</taxon>
        <taxon>Alphaproteobacteria</taxon>
        <taxon>Hyphomicrobiales</taxon>
        <taxon>Phyllobacteriaceae</taxon>
        <taxon>Mesorhizobium</taxon>
    </lineage>
</organism>